<name>A0A1E5W2A9_9POAL</name>
<keyword evidence="2" id="KW-1185">Reference proteome</keyword>
<sequence>LLMILHVLSTRMNNLFPQREEKLLILALIRPGISLIRNQKKTTKC</sequence>
<comment type="caution">
    <text evidence="1">The sequence shown here is derived from an EMBL/GenBank/DDBJ whole genome shotgun (WGS) entry which is preliminary data.</text>
</comment>
<dbReference type="AlphaFoldDB" id="A0A1E5W2A9"/>
<evidence type="ECO:0000313" key="1">
    <source>
        <dbReference type="EMBL" id="OEL31481.1"/>
    </source>
</evidence>
<evidence type="ECO:0000313" key="2">
    <source>
        <dbReference type="Proteomes" id="UP000095767"/>
    </source>
</evidence>
<accession>A0A1E5W2A9</accession>
<feature type="non-terminal residue" evidence="1">
    <location>
        <position position="1"/>
    </location>
</feature>
<organism evidence="1 2">
    <name type="scientific">Dichanthelium oligosanthes</name>
    <dbReference type="NCBI Taxonomy" id="888268"/>
    <lineage>
        <taxon>Eukaryota</taxon>
        <taxon>Viridiplantae</taxon>
        <taxon>Streptophyta</taxon>
        <taxon>Embryophyta</taxon>
        <taxon>Tracheophyta</taxon>
        <taxon>Spermatophyta</taxon>
        <taxon>Magnoliopsida</taxon>
        <taxon>Liliopsida</taxon>
        <taxon>Poales</taxon>
        <taxon>Poaceae</taxon>
        <taxon>PACMAD clade</taxon>
        <taxon>Panicoideae</taxon>
        <taxon>Panicodae</taxon>
        <taxon>Paniceae</taxon>
        <taxon>Dichantheliinae</taxon>
        <taxon>Dichanthelium</taxon>
    </lineage>
</organism>
<gene>
    <name evidence="1" type="ORF">BAE44_0007499</name>
</gene>
<dbReference type="EMBL" id="LWDX02023299">
    <property type="protein sequence ID" value="OEL31481.1"/>
    <property type="molecule type" value="Genomic_DNA"/>
</dbReference>
<protein>
    <submittedName>
        <fullName evidence="1">Uncharacterized protein</fullName>
    </submittedName>
</protein>
<proteinExistence type="predicted"/>
<dbReference type="Proteomes" id="UP000095767">
    <property type="component" value="Unassembled WGS sequence"/>
</dbReference>
<reference evidence="1 2" key="1">
    <citation type="submission" date="2016-09" db="EMBL/GenBank/DDBJ databases">
        <title>The draft genome of Dichanthelium oligosanthes: A C3 panicoid grass species.</title>
        <authorList>
            <person name="Studer A.J."/>
            <person name="Schnable J.C."/>
            <person name="Brutnell T.P."/>
        </authorList>
    </citation>
    <scope>NUCLEOTIDE SEQUENCE [LARGE SCALE GENOMIC DNA]</scope>
    <source>
        <strain evidence="2">cv. Kellogg 1175</strain>
        <tissue evidence="1">Leaf</tissue>
    </source>
</reference>